<keyword evidence="19" id="KW-1185">Reference proteome</keyword>
<evidence type="ECO:0000256" key="11">
    <source>
        <dbReference type="ARBA" id="ARBA00030083"/>
    </source>
</evidence>
<dbReference type="EC" id="4.1.1.90" evidence="2"/>
<feature type="domain" description="HTTM-like" evidence="17">
    <location>
        <begin position="23"/>
        <end position="280"/>
    </location>
</feature>
<keyword evidence="9" id="KW-1015">Disulfide bond</keyword>
<dbReference type="GO" id="GO:0019842">
    <property type="term" value="F:vitamin binding"/>
    <property type="evidence" value="ECO:0000318"/>
    <property type="project" value="GO_Central"/>
</dbReference>
<dbReference type="InterPro" id="IPR007782">
    <property type="entry name" value="VKG_COase"/>
</dbReference>
<evidence type="ECO:0000259" key="17">
    <source>
        <dbReference type="SMART" id="SM00752"/>
    </source>
</evidence>
<proteinExistence type="predicted"/>
<dbReference type="PhylomeDB" id="A7SBF1"/>
<comment type="subcellular location">
    <subcellularLocation>
        <location evidence="1">Endoplasmic reticulum membrane</location>
        <topology evidence="1">Multi-pass membrane protein</topology>
    </subcellularLocation>
</comment>
<accession>A7SBF1</accession>
<evidence type="ECO:0000256" key="1">
    <source>
        <dbReference type="ARBA" id="ARBA00004477"/>
    </source>
</evidence>
<dbReference type="CDD" id="cd02208">
    <property type="entry name" value="cupin_RmlC-like"/>
    <property type="match status" value="1"/>
</dbReference>
<evidence type="ECO:0000256" key="6">
    <source>
        <dbReference type="ARBA" id="ARBA00022989"/>
    </source>
</evidence>
<dbReference type="OMA" id="TYLNHYY"/>
<feature type="transmembrane region" description="Helical" evidence="16">
    <location>
        <begin position="82"/>
        <end position="115"/>
    </location>
</feature>
<name>A7SBF1_NEMVE</name>
<dbReference type="Gene3D" id="2.60.120.10">
    <property type="entry name" value="Jelly Rolls"/>
    <property type="match status" value="1"/>
</dbReference>
<protein>
    <recommendedName>
        <fullName evidence="3">Vitamin K-dependent gamma-carboxylase</fullName>
        <ecNumber evidence="2">4.1.1.90</ecNumber>
    </recommendedName>
    <alternativeName>
        <fullName evidence="11">Gamma-glutamyl carboxylase</fullName>
    </alternativeName>
    <alternativeName>
        <fullName evidence="12">Peptidyl-glutamate 4-carboxylase</fullName>
    </alternativeName>
    <alternativeName>
        <fullName evidence="13">Vitamin K gamma glutamyl carboxylase</fullName>
    </alternativeName>
</protein>
<sequence>MTYTMKNAAPEKGILSRIQEYLLTPCDPSNLAILRILFGLFMVIDIPQERGLSSLHSRWEEGMCYFPLFNVLQPLSVDWMHIVYLVMLAGASGIFLGFMFRISCILFIIPYWYVFWLDKGVWNNHSYLYGLFSIMLLMTDSNRYWSLDGLINPKIRNAEIPKWNYFLFRFQVFLVYFYAGIKKLDQDWMTGYSMTGLSKEWVFDPFRAFLSDETIDLVLVHICGLCFDLFVGFFLLFDKTRPIGILFALAFNGMNSQMFHIGMFSYTMMATLPLFCSPSWPKKLFSRMPSWLTFILPTTDAAQQSHHCLYEAAKDKQVNSKQASLQQLLMLTVFACYVAAQLFLPYSHFITKGYNGWTQGLYGYSWDMMVHSWSTQHVRIKVVDQVTGKEIFIKPGAFIGGGRRRHSRWNSHPDMIKQYVDCLAEKLKAREDLDISEPAIYLDIWRSMNRRFQQRFVNPNIDILHADWSPFQKTTWVQPLLMELSPWRSKLKEIEKKQSQSSLGNFTDVVFVADFPGLMLENFMSEELNTTLTVLEGKVEVEFDGRNHTLERDGEITVPSNATHVVYTVSKTPACWMYVYVNVTQLNNETIRDWIINPEKNPAYKLKAEWKNMNVAQKFKVWSFNKYMEFATSFWNSYYAVGHVAFGLKHPDEEISGDTDQLPQGAAGFGEQTADPVIPGSADSAPQTKHGVERDERGKQRQQFDKKTEL</sequence>
<evidence type="ECO:0000256" key="16">
    <source>
        <dbReference type="SAM" id="Phobius"/>
    </source>
</evidence>
<dbReference type="STRING" id="45351.A7SBF1"/>
<dbReference type="Pfam" id="PF05090">
    <property type="entry name" value="HTTM"/>
    <property type="match status" value="1"/>
</dbReference>
<dbReference type="SMART" id="SM00752">
    <property type="entry name" value="HTTM"/>
    <property type="match status" value="1"/>
</dbReference>
<evidence type="ECO:0000256" key="3">
    <source>
        <dbReference type="ARBA" id="ARBA00017054"/>
    </source>
</evidence>
<dbReference type="EMBL" id="DS469615">
    <property type="protein sequence ID" value="EDO38994.1"/>
    <property type="molecule type" value="Genomic_DNA"/>
</dbReference>
<dbReference type="HOGENOM" id="CLU_020495_1_0_1"/>
<evidence type="ECO:0000256" key="5">
    <source>
        <dbReference type="ARBA" id="ARBA00022824"/>
    </source>
</evidence>
<dbReference type="InterPro" id="IPR053935">
    <property type="entry name" value="VKGC_lumenal_dom"/>
</dbReference>
<evidence type="ECO:0000256" key="7">
    <source>
        <dbReference type="ARBA" id="ARBA00022990"/>
    </source>
</evidence>
<keyword evidence="7" id="KW-0007">Acetylation</keyword>
<evidence type="ECO:0000256" key="8">
    <source>
        <dbReference type="ARBA" id="ARBA00023136"/>
    </source>
</evidence>
<evidence type="ECO:0000256" key="10">
    <source>
        <dbReference type="ARBA" id="ARBA00023239"/>
    </source>
</evidence>
<dbReference type="SUPFAM" id="SSF51182">
    <property type="entry name" value="RmlC-like cupins"/>
    <property type="match status" value="1"/>
</dbReference>
<dbReference type="GO" id="GO:0042373">
    <property type="term" value="P:vitamin K metabolic process"/>
    <property type="evidence" value="ECO:0000318"/>
    <property type="project" value="GO_Central"/>
</dbReference>
<dbReference type="Pfam" id="PF22777">
    <property type="entry name" value="VKGC_lumenal_dom"/>
    <property type="match status" value="1"/>
</dbReference>
<dbReference type="InterPro" id="IPR053934">
    <property type="entry name" value="HTTM_dom"/>
</dbReference>
<evidence type="ECO:0000313" key="19">
    <source>
        <dbReference type="Proteomes" id="UP000001593"/>
    </source>
</evidence>
<dbReference type="eggNOG" id="ENOG502QRU2">
    <property type="taxonomic scope" value="Eukaryota"/>
</dbReference>
<feature type="region of interest" description="Disordered" evidence="15">
    <location>
        <begin position="655"/>
        <end position="710"/>
    </location>
</feature>
<feature type="transmembrane region" description="Helical" evidence="16">
    <location>
        <begin position="165"/>
        <end position="181"/>
    </location>
</feature>
<gene>
    <name evidence="18" type="ORF">NEMVEDRAFT_v1g187853</name>
</gene>
<evidence type="ECO:0000256" key="4">
    <source>
        <dbReference type="ARBA" id="ARBA00022692"/>
    </source>
</evidence>
<evidence type="ECO:0000256" key="9">
    <source>
        <dbReference type="ARBA" id="ARBA00023157"/>
    </source>
</evidence>
<keyword evidence="8 16" id="KW-0472">Membrane</keyword>
<dbReference type="PANTHER" id="PTHR12639:SF6">
    <property type="entry name" value="VITAMIN K-DEPENDENT GAMMA-CARBOXYLASE"/>
    <property type="match status" value="1"/>
</dbReference>
<evidence type="ECO:0000256" key="15">
    <source>
        <dbReference type="SAM" id="MobiDB-lite"/>
    </source>
</evidence>
<keyword evidence="10" id="KW-0456">Lyase</keyword>
<keyword evidence="6 16" id="KW-1133">Transmembrane helix</keyword>
<dbReference type="InterPro" id="IPR014710">
    <property type="entry name" value="RmlC-like_jellyroll"/>
</dbReference>
<dbReference type="GO" id="GO:0008488">
    <property type="term" value="F:gamma-glutamyl carboxylase activity"/>
    <property type="evidence" value="ECO:0000318"/>
    <property type="project" value="GO_Central"/>
</dbReference>
<dbReference type="InParanoid" id="A7SBF1"/>
<dbReference type="PANTHER" id="PTHR12639">
    <property type="entry name" value="VITAMIN K-DEPENDENT GAMMA-CARBOXYLASE"/>
    <property type="match status" value="1"/>
</dbReference>
<keyword evidence="5" id="KW-0256">Endoplasmic reticulum</keyword>
<reference evidence="18 19" key="1">
    <citation type="journal article" date="2007" name="Science">
        <title>Sea anemone genome reveals ancestral eumetazoan gene repertoire and genomic organization.</title>
        <authorList>
            <person name="Putnam N.H."/>
            <person name="Srivastava M."/>
            <person name="Hellsten U."/>
            <person name="Dirks B."/>
            <person name="Chapman J."/>
            <person name="Salamov A."/>
            <person name="Terry A."/>
            <person name="Shapiro H."/>
            <person name="Lindquist E."/>
            <person name="Kapitonov V.V."/>
            <person name="Jurka J."/>
            <person name="Genikhovich G."/>
            <person name="Grigoriev I.V."/>
            <person name="Lucas S.M."/>
            <person name="Steele R.E."/>
            <person name="Finnerty J.R."/>
            <person name="Technau U."/>
            <person name="Martindale M.Q."/>
            <person name="Rokhsar D.S."/>
        </authorList>
    </citation>
    <scope>NUCLEOTIDE SEQUENCE [LARGE SCALE GENOMIC DNA]</scope>
    <source>
        <strain evidence="19">CH2 X CH6</strain>
    </source>
</reference>
<feature type="compositionally biased region" description="Basic and acidic residues" evidence="15">
    <location>
        <begin position="690"/>
        <end position="710"/>
    </location>
</feature>
<dbReference type="GO" id="GO:0005789">
    <property type="term" value="C:endoplasmic reticulum membrane"/>
    <property type="evidence" value="ECO:0007669"/>
    <property type="project" value="UniProtKB-SubCell"/>
</dbReference>
<feature type="transmembrane region" description="Helical" evidence="16">
    <location>
        <begin position="217"/>
        <end position="237"/>
    </location>
</feature>
<organism evidence="18 19">
    <name type="scientific">Nematostella vectensis</name>
    <name type="common">Starlet sea anemone</name>
    <dbReference type="NCBI Taxonomy" id="45351"/>
    <lineage>
        <taxon>Eukaryota</taxon>
        <taxon>Metazoa</taxon>
        <taxon>Cnidaria</taxon>
        <taxon>Anthozoa</taxon>
        <taxon>Hexacorallia</taxon>
        <taxon>Actiniaria</taxon>
        <taxon>Edwardsiidae</taxon>
        <taxon>Nematostella</taxon>
    </lineage>
</organism>
<comment type="catalytic activity">
    <reaction evidence="14">
        <text>4-carboxy-L-glutamyl-[protein] + 2,3-epoxyphylloquinone + H2O + H(+) = phylloquinol + L-glutamyl-[protein] + CO2 + O2</text>
        <dbReference type="Rhea" id="RHEA:45140"/>
        <dbReference type="Rhea" id="RHEA-COMP:10208"/>
        <dbReference type="Rhea" id="RHEA-COMP:11094"/>
        <dbReference type="ChEBI" id="CHEBI:15377"/>
        <dbReference type="ChEBI" id="CHEBI:15378"/>
        <dbReference type="ChEBI" id="CHEBI:15379"/>
        <dbReference type="ChEBI" id="CHEBI:15759"/>
        <dbReference type="ChEBI" id="CHEBI:16526"/>
        <dbReference type="ChEBI" id="CHEBI:28433"/>
        <dbReference type="ChEBI" id="CHEBI:29973"/>
        <dbReference type="ChEBI" id="CHEBI:84990"/>
        <dbReference type="EC" id="4.1.1.90"/>
    </reaction>
    <physiologicalReaction direction="right-to-left" evidence="14">
        <dbReference type="Rhea" id="RHEA:45142"/>
    </physiologicalReaction>
</comment>
<evidence type="ECO:0000256" key="13">
    <source>
        <dbReference type="ARBA" id="ARBA00032107"/>
    </source>
</evidence>
<dbReference type="InterPro" id="IPR011051">
    <property type="entry name" value="RmlC_Cupin_sf"/>
</dbReference>
<evidence type="ECO:0000256" key="12">
    <source>
        <dbReference type="ARBA" id="ARBA00030249"/>
    </source>
</evidence>
<dbReference type="AlphaFoldDB" id="A7SBF1"/>
<feature type="transmembrane region" description="Helical" evidence="16">
    <location>
        <begin position="127"/>
        <end position="145"/>
    </location>
</feature>
<dbReference type="InterPro" id="IPR011020">
    <property type="entry name" value="HTTM-like"/>
</dbReference>
<evidence type="ECO:0000313" key="18">
    <source>
        <dbReference type="EMBL" id="EDO38994.1"/>
    </source>
</evidence>
<evidence type="ECO:0000256" key="14">
    <source>
        <dbReference type="ARBA" id="ARBA00048415"/>
    </source>
</evidence>
<dbReference type="Proteomes" id="UP000001593">
    <property type="component" value="Unassembled WGS sequence"/>
</dbReference>
<evidence type="ECO:0000256" key="2">
    <source>
        <dbReference type="ARBA" id="ARBA00012248"/>
    </source>
</evidence>
<keyword evidence="4 16" id="KW-0812">Transmembrane</keyword>